<evidence type="ECO:0000256" key="2">
    <source>
        <dbReference type="ARBA" id="ARBA00022692"/>
    </source>
</evidence>
<dbReference type="PANTHER" id="PTHR22550">
    <property type="entry name" value="SPORE GERMINATION PROTEIN"/>
    <property type="match status" value="1"/>
</dbReference>
<reference evidence="7 8" key="1">
    <citation type="submission" date="2024-03" db="EMBL/GenBank/DDBJ databases">
        <title>Novel species of the genus Variovorax.</title>
        <authorList>
            <person name="Liu Q."/>
            <person name="Xin Y.-H."/>
        </authorList>
    </citation>
    <scope>NUCLEOTIDE SEQUENCE [LARGE SCALE GENOMIC DNA]</scope>
    <source>
        <strain evidence="7 8">KACC 18900</strain>
    </source>
</reference>
<dbReference type="Pfam" id="PF07584">
    <property type="entry name" value="BatA"/>
    <property type="match status" value="1"/>
</dbReference>
<accession>A0ABU8WV28</accession>
<dbReference type="InterPro" id="IPR002035">
    <property type="entry name" value="VWF_A"/>
</dbReference>
<dbReference type="InterPro" id="IPR024163">
    <property type="entry name" value="Aerotolerance_reg_N"/>
</dbReference>
<comment type="caution">
    <text evidence="7">The sequence shown here is derived from an EMBL/GenBank/DDBJ whole genome shotgun (WGS) entry which is preliminary data.</text>
</comment>
<evidence type="ECO:0000313" key="7">
    <source>
        <dbReference type="EMBL" id="MEJ8851413.1"/>
    </source>
</evidence>
<dbReference type="SUPFAM" id="SSF53300">
    <property type="entry name" value="vWA-like"/>
    <property type="match status" value="1"/>
</dbReference>
<dbReference type="Proteomes" id="UP001385892">
    <property type="component" value="Unassembled WGS sequence"/>
</dbReference>
<dbReference type="RefSeq" id="WP_340347040.1">
    <property type="nucleotide sequence ID" value="NZ_JBBKZT010000022.1"/>
</dbReference>
<evidence type="ECO:0000313" key="8">
    <source>
        <dbReference type="Proteomes" id="UP001385892"/>
    </source>
</evidence>
<keyword evidence="4 5" id="KW-0472">Membrane</keyword>
<keyword evidence="8" id="KW-1185">Reference proteome</keyword>
<dbReference type="InterPro" id="IPR050768">
    <property type="entry name" value="UPF0353/GerABKA_families"/>
</dbReference>
<keyword evidence="3 5" id="KW-1133">Transmembrane helix</keyword>
<feature type="transmembrane region" description="Helical" evidence="5">
    <location>
        <begin position="6"/>
        <end position="26"/>
    </location>
</feature>
<dbReference type="EMBL" id="JBBKZT010000022">
    <property type="protein sequence ID" value="MEJ8851413.1"/>
    <property type="molecule type" value="Genomic_DNA"/>
</dbReference>
<keyword evidence="1" id="KW-1003">Cell membrane</keyword>
<evidence type="ECO:0000256" key="4">
    <source>
        <dbReference type="ARBA" id="ARBA00023136"/>
    </source>
</evidence>
<protein>
    <submittedName>
        <fullName evidence="7">VWA domain-containing protein</fullName>
    </submittedName>
</protein>
<name>A0ABU8WV28_9BURK</name>
<evidence type="ECO:0000259" key="6">
    <source>
        <dbReference type="PROSITE" id="PS50234"/>
    </source>
</evidence>
<dbReference type="PROSITE" id="PS50234">
    <property type="entry name" value="VWFA"/>
    <property type="match status" value="1"/>
</dbReference>
<sequence length="350" mass="37582">MSFLWPQYLWLLPALALLPLAYLWLLRRRNRTALRYSSLGIVRPAAAGRSWRRHLPPALLLLAFAGMLLAAARPVARVPLPWARSTIMLAIDVSLSMRVSDVKPTRLEAAQDAAKLFLRELPKDIEVGLVTFAASSQVAQRATLDRAALVAGIDAFQMQMGTAVGNAIVLSLAELFPEHGIDLADLSFGGGYGNGKPQGRSLDAQAKAPPREFTPVAPGSYNSAAIILLSDGRRTTGVDTLEAAKMAADRGVRVYAVGLGTVDGEAGAPEGMAIYLKLDEATLREVARMTGGEYFHAGTAEKLRSVYENLGTRVQVVTRETELAGVLALVSAVIAIVAALLSLLWFRRIA</sequence>
<evidence type="ECO:0000256" key="3">
    <source>
        <dbReference type="ARBA" id="ARBA00022989"/>
    </source>
</evidence>
<feature type="domain" description="VWFA" evidence="6">
    <location>
        <begin position="86"/>
        <end position="310"/>
    </location>
</feature>
<dbReference type="PANTHER" id="PTHR22550:SF5">
    <property type="entry name" value="LEUCINE ZIPPER PROTEIN 4"/>
    <property type="match status" value="1"/>
</dbReference>
<keyword evidence="2 5" id="KW-0812">Transmembrane</keyword>
<dbReference type="Pfam" id="PF13519">
    <property type="entry name" value="VWA_2"/>
    <property type="match status" value="1"/>
</dbReference>
<gene>
    <name evidence="7" type="ORF">WKW82_32580</name>
</gene>
<dbReference type="Gene3D" id="3.40.50.410">
    <property type="entry name" value="von Willebrand factor, type A domain"/>
    <property type="match status" value="1"/>
</dbReference>
<organism evidence="7 8">
    <name type="scientific">Variovorax rhizosphaerae</name>
    <dbReference type="NCBI Taxonomy" id="1836200"/>
    <lineage>
        <taxon>Bacteria</taxon>
        <taxon>Pseudomonadati</taxon>
        <taxon>Pseudomonadota</taxon>
        <taxon>Betaproteobacteria</taxon>
        <taxon>Burkholderiales</taxon>
        <taxon>Comamonadaceae</taxon>
        <taxon>Variovorax</taxon>
    </lineage>
</organism>
<proteinExistence type="predicted"/>
<feature type="transmembrane region" description="Helical" evidence="5">
    <location>
        <begin position="323"/>
        <end position="346"/>
    </location>
</feature>
<evidence type="ECO:0000256" key="1">
    <source>
        <dbReference type="ARBA" id="ARBA00022475"/>
    </source>
</evidence>
<feature type="transmembrane region" description="Helical" evidence="5">
    <location>
        <begin position="58"/>
        <end position="76"/>
    </location>
</feature>
<dbReference type="SMART" id="SM00327">
    <property type="entry name" value="VWA"/>
    <property type="match status" value="1"/>
</dbReference>
<evidence type="ECO:0000256" key="5">
    <source>
        <dbReference type="SAM" id="Phobius"/>
    </source>
</evidence>
<dbReference type="InterPro" id="IPR036465">
    <property type="entry name" value="vWFA_dom_sf"/>
</dbReference>